<evidence type="ECO:0000313" key="11">
    <source>
        <dbReference type="Proteomes" id="UP000602759"/>
    </source>
</evidence>
<name>A0ABR7YP91_9SPHI</name>
<comment type="similarity">
    <text evidence="2">Belongs to the peptidase M20B family.</text>
</comment>
<keyword evidence="4" id="KW-0479">Metal-binding</keyword>
<sequence>MNNFDINNITDFQVAERFMRYVQIDTESDPRATSFPSTEKQKDLSRILVSELQQMGITDAHLDEYGYVYATIPSNTNKEVPVICFCSHVDTSPDCSGKDVKPLVHTDYQGQDIVLPDDPAVIIKYHEHPDLQHQLGHDIITASGTTLLGADDKAGVAEIMDAARLMMNHPEIKHGEIKLLFTPDEEVGQGVEYVDLKKLGAQFGYTIDGERVGTIEDETFSADGVHIVIQGISVHPGFAKGKMVSALKVAADIIADLPKDKLSPETTVGKEGFVHPTGINGGVDKAEINFIIRDHDTAKLTEYEAILQRIVENVVTRYPGVTYTFDVKEQYRNMKEVLDQHPEIMEVGLEAIKRVGLTPERRSIRGGTDGSRLSFMGLPCPNVFAGGHAFHGKMEWVSRQDMEKAVLTILHIANVWEERGGK</sequence>
<dbReference type="InterPro" id="IPR002933">
    <property type="entry name" value="Peptidase_M20"/>
</dbReference>
<keyword evidence="7" id="KW-0482">Metalloprotease</keyword>
<dbReference type="EC" id="3.4.11.4" evidence="8"/>
<evidence type="ECO:0000256" key="6">
    <source>
        <dbReference type="ARBA" id="ARBA00022833"/>
    </source>
</evidence>
<dbReference type="Gene3D" id="3.40.630.10">
    <property type="entry name" value="Zn peptidases"/>
    <property type="match status" value="1"/>
</dbReference>
<reference evidence="10 11" key="1">
    <citation type="submission" date="2020-08" db="EMBL/GenBank/DDBJ databases">
        <title>Sphingobacterium sp. DN00404 isolated from aquaculture water.</title>
        <authorList>
            <person name="Zhang M."/>
        </authorList>
    </citation>
    <scope>NUCLEOTIDE SEQUENCE [LARGE SCALE GENOMIC DNA]</scope>
    <source>
        <strain evidence="10 11">DN00404</strain>
    </source>
</reference>
<dbReference type="SUPFAM" id="SSF53187">
    <property type="entry name" value="Zn-dependent exopeptidases"/>
    <property type="match status" value="1"/>
</dbReference>
<dbReference type="PANTHER" id="PTHR42994">
    <property type="entry name" value="PEPTIDASE T"/>
    <property type="match status" value="1"/>
</dbReference>
<dbReference type="Pfam" id="PF01546">
    <property type="entry name" value="Peptidase_M20"/>
    <property type="match status" value="1"/>
</dbReference>
<dbReference type="PANTHER" id="PTHR42994:SF1">
    <property type="entry name" value="PEPTIDASE T"/>
    <property type="match status" value="1"/>
</dbReference>
<protein>
    <recommendedName>
        <fullName evidence="8">Peptidase T</fullName>
        <ecNumber evidence="8">3.4.11.4</ecNumber>
    </recommendedName>
</protein>
<dbReference type="PIRSF" id="PIRSF037215">
    <property type="entry name" value="Peptidase_M20B"/>
    <property type="match status" value="1"/>
</dbReference>
<evidence type="ECO:0000256" key="4">
    <source>
        <dbReference type="ARBA" id="ARBA00022723"/>
    </source>
</evidence>
<evidence type="ECO:0000256" key="1">
    <source>
        <dbReference type="ARBA" id="ARBA00001947"/>
    </source>
</evidence>
<dbReference type="Gene3D" id="3.30.70.360">
    <property type="match status" value="1"/>
</dbReference>
<gene>
    <name evidence="10" type="primary">pepT</name>
    <name evidence="10" type="ORF">H8B06_09810</name>
</gene>
<dbReference type="InterPro" id="IPR036264">
    <property type="entry name" value="Bact_exopeptidase_dim_dom"/>
</dbReference>
<dbReference type="Pfam" id="PF07687">
    <property type="entry name" value="M20_dimer"/>
    <property type="match status" value="1"/>
</dbReference>
<keyword evidence="3" id="KW-0645">Protease</keyword>
<keyword evidence="10" id="KW-0031">Aminopeptidase</keyword>
<dbReference type="GO" id="GO:0045148">
    <property type="term" value="F:tripeptide aminopeptidase activity"/>
    <property type="evidence" value="ECO:0007669"/>
    <property type="project" value="UniProtKB-EC"/>
</dbReference>
<evidence type="ECO:0000256" key="2">
    <source>
        <dbReference type="ARBA" id="ARBA00009692"/>
    </source>
</evidence>
<evidence type="ECO:0000259" key="9">
    <source>
        <dbReference type="Pfam" id="PF07687"/>
    </source>
</evidence>
<dbReference type="InterPro" id="IPR011650">
    <property type="entry name" value="Peptidase_M20_dimer"/>
</dbReference>
<accession>A0ABR7YP91</accession>
<dbReference type="NCBIfam" id="NF009920">
    <property type="entry name" value="PRK13381.1"/>
    <property type="match status" value="1"/>
</dbReference>
<evidence type="ECO:0000256" key="7">
    <source>
        <dbReference type="ARBA" id="ARBA00023049"/>
    </source>
</evidence>
<dbReference type="PROSITE" id="PS00759">
    <property type="entry name" value="ARGE_DAPE_CPG2_2"/>
    <property type="match status" value="1"/>
</dbReference>
<dbReference type="InterPro" id="IPR010161">
    <property type="entry name" value="Peptidase_M20B"/>
</dbReference>
<keyword evidence="5 10" id="KW-0378">Hydrolase</keyword>
<evidence type="ECO:0000256" key="3">
    <source>
        <dbReference type="ARBA" id="ARBA00022670"/>
    </source>
</evidence>
<keyword evidence="11" id="KW-1185">Reference proteome</keyword>
<evidence type="ECO:0000256" key="5">
    <source>
        <dbReference type="ARBA" id="ARBA00022801"/>
    </source>
</evidence>
<dbReference type="CDD" id="cd03892">
    <property type="entry name" value="M20_peptT"/>
    <property type="match status" value="1"/>
</dbReference>
<comment type="cofactor">
    <cofactor evidence="1">
        <name>Zn(2+)</name>
        <dbReference type="ChEBI" id="CHEBI:29105"/>
    </cofactor>
</comment>
<dbReference type="SUPFAM" id="SSF55031">
    <property type="entry name" value="Bacterial exopeptidase dimerisation domain"/>
    <property type="match status" value="1"/>
</dbReference>
<keyword evidence="6" id="KW-0862">Zinc</keyword>
<dbReference type="NCBIfam" id="NF003976">
    <property type="entry name" value="PRK05469.1"/>
    <property type="match status" value="1"/>
</dbReference>
<dbReference type="RefSeq" id="WP_190994105.1">
    <property type="nucleotide sequence ID" value="NZ_JACOIK010000006.1"/>
</dbReference>
<proteinExistence type="inferred from homology"/>
<comment type="caution">
    <text evidence="10">The sequence shown here is derived from an EMBL/GenBank/DDBJ whole genome shotgun (WGS) entry which is preliminary data.</text>
</comment>
<dbReference type="InterPro" id="IPR001261">
    <property type="entry name" value="ArgE/DapE_CS"/>
</dbReference>
<dbReference type="NCBIfam" id="TIGR01882">
    <property type="entry name" value="peptidase-T"/>
    <property type="match status" value="1"/>
</dbReference>
<evidence type="ECO:0000256" key="8">
    <source>
        <dbReference type="NCBIfam" id="TIGR01882"/>
    </source>
</evidence>
<dbReference type="Proteomes" id="UP000602759">
    <property type="component" value="Unassembled WGS sequence"/>
</dbReference>
<dbReference type="EMBL" id="JACOIK010000006">
    <property type="protein sequence ID" value="MBD1433120.1"/>
    <property type="molecule type" value="Genomic_DNA"/>
</dbReference>
<evidence type="ECO:0000313" key="10">
    <source>
        <dbReference type="EMBL" id="MBD1433120.1"/>
    </source>
</evidence>
<organism evidence="10 11">
    <name type="scientific">Sphingobacterium micropteri</name>
    <dbReference type="NCBI Taxonomy" id="2763501"/>
    <lineage>
        <taxon>Bacteria</taxon>
        <taxon>Pseudomonadati</taxon>
        <taxon>Bacteroidota</taxon>
        <taxon>Sphingobacteriia</taxon>
        <taxon>Sphingobacteriales</taxon>
        <taxon>Sphingobacteriaceae</taxon>
        <taxon>Sphingobacterium</taxon>
    </lineage>
</organism>
<feature type="domain" description="Peptidase M20 dimerisation" evidence="9">
    <location>
        <begin position="219"/>
        <end position="314"/>
    </location>
</feature>